<dbReference type="InterPro" id="IPR012809">
    <property type="entry name" value="ECF_CbiQ"/>
</dbReference>
<evidence type="ECO:0000256" key="1">
    <source>
        <dbReference type="ARBA" id="ARBA00004651"/>
    </source>
</evidence>
<dbReference type="Pfam" id="PF02361">
    <property type="entry name" value="CbiQ"/>
    <property type="match status" value="1"/>
</dbReference>
<proteinExistence type="predicted"/>
<dbReference type="PANTHER" id="PTHR34857">
    <property type="entry name" value="SLL0384 PROTEIN"/>
    <property type="match status" value="1"/>
</dbReference>
<dbReference type="OrthoDB" id="4533at2"/>
<feature type="transmembrane region" description="Helical" evidence="6">
    <location>
        <begin position="222"/>
        <end position="255"/>
    </location>
</feature>
<dbReference type="PANTHER" id="PTHR34857:SF2">
    <property type="entry name" value="SLL0384 PROTEIN"/>
    <property type="match status" value="1"/>
</dbReference>
<feature type="transmembrane region" description="Helical" evidence="6">
    <location>
        <begin position="68"/>
        <end position="88"/>
    </location>
</feature>
<dbReference type="GO" id="GO:0006824">
    <property type="term" value="P:cobalt ion transport"/>
    <property type="evidence" value="ECO:0007669"/>
    <property type="project" value="InterPro"/>
</dbReference>
<dbReference type="GO" id="GO:0043190">
    <property type="term" value="C:ATP-binding cassette (ABC) transporter complex"/>
    <property type="evidence" value="ECO:0007669"/>
    <property type="project" value="InterPro"/>
</dbReference>
<feature type="transmembrane region" description="Helical" evidence="6">
    <location>
        <begin position="44"/>
        <end position="61"/>
    </location>
</feature>
<feature type="transmembrane region" description="Helical" evidence="6">
    <location>
        <begin position="20"/>
        <end position="38"/>
    </location>
</feature>
<reference evidence="7 8" key="1">
    <citation type="submission" date="2019-06" db="EMBL/GenBank/DDBJ databases">
        <title>Sequencing the genomes of 1000 actinobacteria strains.</title>
        <authorList>
            <person name="Klenk H.-P."/>
        </authorList>
    </citation>
    <scope>NUCLEOTIDE SEQUENCE [LARGE SCALE GENOMIC DNA]</scope>
    <source>
        <strain evidence="7 8">DSM 102131</strain>
    </source>
</reference>
<keyword evidence="5 6" id="KW-0472">Membrane</keyword>
<keyword evidence="4 6" id="KW-1133">Transmembrane helix</keyword>
<gene>
    <name evidence="7" type="ORF">FHX75_1557</name>
</gene>
<evidence type="ECO:0000256" key="6">
    <source>
        <dbReference type="SAM" id="Phobius"/>
    </source>
</evidence>
<dbReference type="AlphaFoldDB" id="A0A561VH87"/>
<keyword evidence="2" id="KW-1003">Cell membrane</keyword>
<organism evidence="7 8">
    <name type="scientific">Micromonospora palomenae</name>
    <dbReference type="NCBI Taxonomy" id="1461247"/>
    <lineage>
        <taxon>Bacteria</taxon>
        <taxon>Bacillati</taxon>
        <taxon>Actinomycetota</taxon>
        <taxon>Actinomycetes</taxon>
        <taxon>Micromonosporales</taxon>
        <taxon>Micromonosporaceae</taxon>
        <taxon>Micromonospora</taxon>
    </lineage>
</organism>
<evidence type="ECO:0000313" key="8">
    <source>
        <dbReference type="Proteomes" id="UP000319927"/>
    </source>
</evidence>
<keyword evidence="3 6" id="KW-0812">Transmembrane</keyword>
<dbReference type="CDD" id="cd16914">
    <property type="entry name" value="EcfT"/>
    <property type="match status" value="1"/>
</dbReference>
<feature type="transmembrane region" description="Helical" evidence="6">
    <location>
        <begin position="184"/>
        <end position="201"/>
    </location>
</feature>
<dbReference type="InterPro" id="IPR003339">
    <property type="entry name" value="ABC/ECF_trnsptr_transmembrane"/>
</dbReference>
<dbReference type="NCBIfam" id="TIGR02454">
    <property type="entry name" value="ECF_T_CbiQ"/>
    <property type="match status" value="1"/>
</dbReference>
<accession>A0A561VH87</accession>
<feature type="transmembrane region" description="Helical" evidence="6">
    <location>
        <begin position="108"/>
        <end position="127"/>
    </location>
</feature>
<dbReference type="Proteomes" id="UP000319927">
    <property type="component" value="Unassembled WGS sequence"/>
</dbReference>
<dbReference type="EMBL" id="VIXA01000005">
    <property type="protein sequence ID" value="TWG10971.1"/>
    <property type="molecule type" value="Genomic_DNA"/>
</dbReference>
<dbReference type="InterPro" id="IPR051611">
    <property type="entry name" value="ECF_transporter_component"/>
</dbReference>
<dbReference type="RefSeq" id="WP_154943229.1">
    <property type="nucleotide sequence ID" value="NZ_VIXA01000005.1"/>
</dbReference>
<comment type="subcellular location">
    <subcellularLocation>
        <location evidence="1">Cell membrane</location>
        <topology evidence="1">Multi-pass membrane protein</topology>
    </subcellularLocation>
</comment>
<protein>
    <submittedName>
        <fullName evidence="7">Cobalt/nickel transport system permease protein</fullName>
    </submittedName>
</protein>
<comment type="caution">
    <text evidence="7">The sequence shown here is derived from an EMBL/GenBank/DDBJ whole genome shotgun (WGS) entry which is preliminary data.</text>
</comment>
<sequence>MGAGHAHVLYRDATSPVHRLAPEVKIAAMVLFTLAVVATPREAFWAFGGYALLVTGVAVLARVGLRWLLLRATIELPFVLFAFALPFLGAGERVQLVGLSLSVDGLYGGWNILAKGTLGVLASLLLAGTTTTRDLILGLDRLRCPEILTQIATFMLRYLDVLVGEARRMRVARVSRGDDPRFLWQLRGFAAGVGALFLRAFERGERVYLAMLSRGYSGRMPAVWQGAGAASAGQWLAAATVPLAAVFIAATAVVLT</sequence>
<evidence type="ECO:0000256" key="3">
    <source>
        <dbReference type="ARBA" id="ARBA00022692"/>
    </source>
</evidence>
<name>A0A561VH87_9ACTN</name>
<keyword evidence="8" id="KW-1185">Reference proteome</keyword>
<evidence type="ECO:0000256" key="5">
    <source>
        <dbReference type="ARBA" id="ARBA00023136"/>
    </source>
</evidence>
<evidence type="ECO:0000256" key="4">
    <source>
        <dbReference type="ARBA" id="ARBA00022989"/>
    </source>
</evidence>
<evidence type="ECO:0000313" key="7">
    <source>
        <dbReference type="EMBL" id="TWG10971.1"/>
    </source>
</evidence>
<evidence type="ECO:0000256" key="2">
    <source>
        <dbReference type="ARBA" id="ARBA00022475"/>
    </source>
</evidence>